<evidence type="ECO:0000256" key="1">
    <source>
        <dbReference type="ARBA" id="ARBA00001947"/>
    </source>
</evidence>
<feature type="domain" description="Peptidase M20 dimerisation" evidence="7">
    <location>
        <begin position="199"/>
        <end position="301"/>
    </location>
</feature>
<evidence type="ECO:0000259" key="7">
    <source>
        <dbReference type="Pfam" id="PF07687"/>
    </source>
</evidence>
<name>A0AAE0U363_9PEZI</name>
<evidence type="ECO:0000256" key="6">
    <source>
        <dbReference type="SAM" id="SignalP"/>
    </source>
</evidence>
<keyword evidence="4" id="KW-0378">Hydrolase</keyword>
<feature type="signal peptide" evidence="6">
    <location>
        <begin position="1"/>
        <end position="22"/>
    </location>
</feature>
<dbReference type="GO" id="GO:0046872">
    <property type="term" value="F:metal ion binding"/>
    <property type="evidence" value="ECO:0007669"/>
    <property type="project" value="UniProtKB-KW"/>
</dbReference>
<dbReference type="Pfam" id="PF01546">
    <property type="entry name" value="Peptidase_M20"/>
    <property type="match status" value="1"/>
</dbReference>
<dbReference type="Pfam" id="PF07687">
    <property type="entry name" value="M20_dimer"/>
    <property type="match status" value="1"/>
</dbReference>
<comment type="caution">
    <text evidence="8">The sequence shown here is derived from an EMBL/GenBank/DDBJ whole genome shotgun (WGS) entry which is preliminary data.</text>
</comment>
<dbReference type="InterPro" id="IPR002933">
    <property type="entry name" value="Peptidase_M20"/>
</dbReference>
<reference evidence="8" key="2">
    <citation type="submission" date="2023-06" db="EMBL/GenBank/DDBJ databases">
        <authorList>
            <consortium name="Lawrence Berkeley National Laboratory"/>
            <person name="Haridas S."/>
            <person name="Hensen N."/>
            <person name="Bonometti L."/>
            <person name="Westerberg I."/>
            <person name="Brannstrom I.O."/>
            <person name="Guillou S."/>
            <person name="Cros-Aarteil S."/>
            <person name="Calhoun S."/>
            <person name="Kuo A."/>
            <person name="Mondo S."/>
            <person name="Pangilinan J."/>
            <person name="Riley R."/>
            <person name="LaButti K."/>
            <person name="Andreopoulos B."/>
            <person name="Lipzen A."/>
            <person name="Chen C."/>
            <person name="Yanf M."/>
            <person name="Daum C."/>
            <person name="Ng V."/>
            <person name="Clum A."/>
            <person name="Steindorff A."/>
            <person name="Ohm R."/>
            <person name="Martin F."/>
            <person name="Silar P."/>
            <person name="Natvig D."/>
            <person name="Lalanne C."/>
            <person name="Gautier V."/>
            <person name="Ament-velasquez S.L."/>
            <person name="Kruys A."/>
            <person name="Hutchinson M.I."/>
            <person name="Powell A.J."/>
            <person name="Barry K."/>
            <person name="Miller A.N."/>
            <person name="Grigoriev I.V."/>
            <person name="Debuchy R."/>
            <person name="Gladieux P."/>
            <person name="Thoren M.H."/>
            <person name="Johannesson H."/>
        </authorList>
    </citation>
    <scope>NUCLEOTIDE SEQUENCE</scope>
    <source>
        <strain evidence="8">CBS 232.78</strain>
    </source>
</reference>
<evidence type="ECO:0000256" key="4">
    <source>
        <dbReference type="ARBA" id="ARBA00022801"/>
    </source>
</evidence>
<keyword evidence="6" id="KW-0732">Signal</keyword>
<keyword evidence="5" id="KW-0862">Zinc</keyword>
<reference evidence="8" key="1">
    <citation type="journal article" date="2023" name="Mol. Phylogenet. Evol.">
        <title>Genome-scale phylogeny and comparative genomics of the fungal order Sordariales.</title>
        <authorList>
            <person name="Hensen N."/>
            <person name="Bonometti L."/>
            <person name="Westerberg I."/>
            <person name="Brannstrom I.O."/>
            <person name="Guillou S."/>
            <person name="Cros-Aarteil S."/>
            <person name="Calhoun S."/>
            <person name="Haridas S."/>
            <person name="Kuo A."/>
            <person name="Mondo S."/>
            <person name="Pangilinan J."/>
            <person name="Riley R."/>
            <person name="LaButti K."/>
            <person name="Andreopoulos B."/>
            <person name="Lipzen A."/>
            <person name="Chen C."/>
            <person name="Yan M."/>
            <person name="Daum C."/>
            <person name="Ng V."/>
            <person name="Clum A."/>
            <person name="Steindorff A."/>
            <person name="Ohm R.A."/>
            <person name="Martin F."/>
            <person name="Silar P."/>
            <person name="Natvig D.O."/>
            <person name="Lalanne C."/>
            <person name="Gautier V."/>
            <person name="Ament-Velasquez S.L."/>
            <person name="Kruys A."/>
            <person name="Hutchinson M.I."/>
            <person name="Powell A.J."/>
            <person name="Barry K."/>
            <person name="Miller A.N."/>
            <person name="Grigoriev I.V."/>
            <person name="Debuchy R."/>
            <person name="Gladieux P."/>
            <person name="Hiltunen Thoren M."/>
            <person name="Johannesson H."/>
        </authorList>
    </citation>
    <scope>NUCLEOTIDE SEQUENCE</scope>
    <source>
        <strain evidence="8">CBS 232.78</strain>
    </source>
</reference>
<dbReference type="PANTHER" id="PTHR43808">
    <property type="entry name" value="ACETYLORNITHINE DEACETYLASE"/>
    <property type="match status" value="1"/>
</dbReference>
<keyword evidence="3" id="KW-0479">Metal-binding</keyword>
<evidence type="ECO:0000256" key="2">
    <source>
        <dbReference type="ARBA" id="ARBA00006247"/>
    </source>
</evidence>
<protein>
    <recommendedName>
        <fullName evidence="7">Peptidase M20 dimerisation domain-containing protein</fullName>
    </recommendedName>
</protein>
<dbReference type="GO" id="GO:0016787">
    <property type="term" value="F:hydrolase activity"/>
    <property type="evidence" value="ECO:0007669"/>
    <property type="project" value="UniProtKB-KW"/>
</dbReference>
<evidence type="ECO:0000256" key="3">
    <source>
        <dbReference type="ARBA" id="ARBA00022723"/>
    </source>
</evidence>
<accession>A0AAE0U363</accession>
<dbReference type="InterPro" id="IPR011650">
    <property type="entry name" value="Peptidase_M20_dimer"/>
</dbReference>
<evidence type="ECO:0000313" key="8">
    <source>
        <dbReference type="EMBL" id="KAK3389288.1"/>
    </source>
</evidence>
<gene>
    <name evidence="8" type="ORF">B0H63DRAFT_556482</name>
</gene>
<dbReference type="Proteomes" id="UP001285441">
    <property type="component" value="Unassembled WGS sequence"/>
</dbReference>
<dbReference type="InterPro" id="IPR050072">
    <property type="entry name" value="Peptidase_M20A"/>
</dbReference>
<dbReference type="PANTHER" id="PTHR43808:SF8">
    <property type="entry name" value="PEPTIDASE M20 DIMERISATION DOMAIN-CONTAINING PROTEIN"/>
    <property type="match status" value="1"/>
</dbReference>
<dbReference type="PROSITE" id="PS00759">
    <property type="entry name" value="ARGE_DAPE_CPG2_2"/>
    <property type="match status" value="1"/>
</dbReference>
<proteinExistence type="inferred from homology"/>
<dbReference type="InterPro" id="IPR036264">
    <property type="entry name" value="Bact_exopeptidase_dim_dom"/>
</dbReference>
<dbReference type="Gene3D" id="3.40.630.10">
    <property type="entry name" value="Zn peptidases"/>
    <property type="match status" value="1"/>
</dbReference>
<sequence>MLVLGFSLAVLVASWPFSSASANPTLQRPLQQPGVIQNSHHDDLIGLHKSLVETPSISGSEANVTTFLIKSLESRGFTVQPQDLGAGRQNIHAYVGDSQKTRVLVTSHIDTVPPYWPYERRGDEIWGRGTVDAKGSVAAQIIAVESLVKENRVSEGDVALLFVVGEEVGGPGMREVNDLGLSWEAVIFGEPTELKLGRGHKGAMGFNVTAKGKAGHSGYPELGKNAISVLVRALYALDELELPSSDRFGNSTLNIGEIQGGVAGNVIAEDAFAVVMVRVAAGTPQSILELIEKAVRAASPDAKVVFGGGIGPVALDYDIEGFETTVLNYGTDVPNLKGDHKRYLYGPGTILVAHSDHEHLKISELEAAVEGYKRLILESLKR</sequence>
<dbReference type="AlphaFoldDB" id="A0AAE0U363"/>
<dbReference type="CDD" id="cd05652">
    <property type="entry name" value="M20_ArgE_DapE-like_fungal"/>
    <property type="match status" value="1"/>
</dbReference>
<dbReference type="EMBL" id="JAULSW010000002">
    <property type="protein sequence ID" value="KAK3389288.1"/>
    <property type="molecule type" value="Genomic_DNA"/>
</dbReference>
<dbReference type="InterPro" id="IPR001261">
    <property type="entry name" value="ArgE/DapE_CS"/>
</dbReference>
<comment type="similarity">
    <text evidence="2">Belongs to the peptidase M20A family.</text>
</comment>
<organism evidence="8 9">
    <name type="scientific">Podospora didyma</name>
    <dbReference type="NCBI Taxonomy" id="330526"/>
    <lineage>
        <taxon>Eukaryota</taxon>
        <taxon>Fungi</taxon>
        <taxon>Dikarya</taxon>
        <taxon>Ascomycota</taxon>
        <taxon>Pezizomycotina</taxon>
        <taxon>Sordariomycetes</taxon>
        <taxon>Sordariomycetidae</taxon>
        <taxon>Sordariales</taxon>
        <taxon>Podosporaceae</taxon>
        <taxon>Podospora</taxon>
    </lineage>
</organism>
<evidence type="ECO:0000313" key="9">
    <source>
        <dbReference type="Proteomes" id="UP001285441"/>
    </source>
</evidence>
<dbReference type="SUPFAM" id="SSF53187">
    <property type="entry name" value="Zn-dependent exopeptidases"/>
    <property type="match status" value="1"/>
</dbReference>
<comment type="cofactor">
    <cofactor evidence="1">
        <name>Zn(2+)</name>
        <dbReference type="ChEBI" id="CHEBI:29105"/>
    </cofactor>
</comment>
<dbReference type="SUPFAM" id="SSF55031">
    <property type="entry name" value="Bacterial exopeptidase dimerisation domain"/>
    <property type="match status" value="1"/>
</dbReference>
<keyword evidence="9" id="KW-1185">Reference proteome</keyword>
<dbReference type="Gene3D" id="3.30.70.360">
    <property type="match status" value="1"/>
</dbReference>
<feature type="chain" id="PRO_5042058976" description="Peptidase M20 dimerisation domain-containing protein" evidence="6">
    <location>
        <begin position="23"/>
        <end position="382"/>
    </location>
</feature>
<evidence type="ECO:0000256" key="5">
    <source>
        <dbReference type="ARBA" id="ARBA00022833"/>
    </source>
</evidence>